<dbReference type="EMBL" id="VSRR010000563">
    <property type="protein sequence ID" value="MPC17154.1"/>
    <property type="molecule type" value="Genomic_DNA"/>
</dbReference>
<organism evidence="1 2">
    <name type="scientific">Portunus trituberculatus</name>
    <name type="common">Swimming crab</name>
    <name type="synonym">Neptunus trituberculatus</name>
    <dbReference type="NCBI Taxonomy" id="210409"/>
    <lineage>
        <taxon>Eukaryota</taxon>
        <taxon>Metazoa</taxon>
        <taxon>Ecdysozoa</taxon>
        <taxon>Arthropoda</taxon>
        <taxon>Crustacea</taxon>
        <taxon>Multicrustacea</taxon>
        <taxon>Malacostraca</taxon>
        <taxon>Eumalacostraca</taxon>
        <taxon>Eucarida</taxon>
        <taxon>Decapoda</taxon>
        <taxon>Pleocyemata</taxon>
        <taxon>Brachyura</taxon>
        <taxon>Eubrachyura</taxon>
        <taxon>Portunoidea</taxon>
        <taxon>Portunidae</taxon>
        <taxon>Portuninae</taxon>
        <taxon>Portunus</taxon>
    </lineage>
</organism>
<evidence type="ECO:0000313" key="1">
    <source>
        <dbReference type="EMBL" id="MPC17154.1"/>
    </source>
</evidence>
<keyword evidence="2" id="KW-1185">Reference proteome</keyword>
<protein>
    <submittedName>
        <fullName evidence="1">Uncharacterized protein</fullName>
    </submittedName>
</protein>
<reference evidence="1 2" key="1">
    <citation type="submission" date="2019-05" db="EMBL/GenBank/DDBJ databases">
        <title>Another draft genome of Portunus trituberculatus and its Hox gene families provides insights of decapod evolution.</title>
        <authorList>
            <person name="Jeong J.-H."/>
            <person name="Song I."/>
            <person name="Kim S."/>
            <person name="Choi T."/>
            <person name="Kim D."/>
            <person name="Ryu S."/>
            <person name="Kim W."/>
        </authorList>
    </citation>
    <scope>NUCLEOTIDE SEQUENCE [LARGE SCALE GENOMIC DNA]</scope>
    <source>
        <tissue evidence="1">Muscle</tissue>
    </source>
</reference>
<accession>A0A5B7D7B2</accession>
<name>A0A5B7D7B2_PORTR</name>
<gene>
    <name evidence="1" type="ORF">E2C01_010001</name>
</gene>
<sequence>MWEPGEGSCMAGGATEGAGIEAAMATTQQTLVLTLVLLVLLIPRSVRPPSSENKATHPDTTLRRVKNCASFNEQAKNAGKENGIGT</sequence>
<dbReference type="Proteomes" id="UP000324222">
    <property type="component" value="Unassembled WGS sequence"/>
</dbReference>
<proteinExistence type="predicted"/>
<evidence type="ECO:0000313" key="2">
    <source>
        <dbReference type="Proteomes" id="UP000324222"/>
    </source>
</evidence>
<dbReference type="AlphaFoldDB" id="A0A5B7D7B2"/>
<comment type="caution">
    <text evidence="1">The sequence shown here is derived from an EMBL/GenBank/DDBJ whole genome shotgun (WGS) entry which is preliminary data.</text>
</comment>